<sequence>MSTVTDSFDDSLTSGSSASEPVLTVRAVGELGDIPAMTRALGTATSAPPGTAVTVDLSAVTYLSFEALPPLVDLVRHAADNAVYLCVIASGPVRRKLALLGLDVVIPLRSPTG</sequence>
<dbReference type="SUPFAM" id="SSF52091">
    <property type="entry name" value="SpoIIaa-like"/>
    <property type="match status" value="1"/>
</dbReference>
<evidence type="ECO:0008006" key="3">
    <source>
        <dbReference type="Google" id="ProtNLM"/>
    </source>
</evidence>
<name>A0A1R0KFI9_9PSEU</name>
<dbReference type="AlphaFoldDB" id="A0A1R0KFI9"/>
<protein>
    <recommendedName>
        <fullName evidence="3">STAS domain-containing protein</fullName>
    </recommendedName>
</protein>
<evidence type="ECO:0000313" key="1">
    <source>
        <dbReference type="EMBL" id="OLZ44142.1"/>
    </source>
</evidence>
<dbReference type="RefSeq" id="WP_076167835.1">
    <property type="nucleotide sequence ID" value="NZ_JBEZVB010000056.1"/>
</dbReference>
<dbReference type="EMBL" id="MQUQ01000028">
    <property type="protein sequence ID" value="OLZ44142.1"/>
    <property type="molecule type" value="Genomic_DNA"/>
</dbReference>
<dbReference type="Proteomes" id="UP000187486">
    <property type="component" value="Unassembled WGS sequence"/>
</dbReference>
<keyword evidence="2" id="KW-1185">Reference proteome</keyword>
<dbReference type="Gene3D" id="3.30.750.24">
    <property type="entry name" value="STAS domain"/>
    <property type="match status" value="1"/>
</dbReference>
<gene>
    <name evidence="1" type="ORF">BS329_37575</name>
</gene>
<organism evidence="1 2">
    <name type="scientific">Amycolatopsis coloradensis</name>
    <dbReference type="NCBI Taxonomy" id="76021"/>
    <lineage>
        <taxon>Bacteria</taxon>
        <taxon>Bacillati</taxon>
        <taxon>Actinomycetota</taxon>
        <taxon>Actinomycetes</taxon>
        <taxon>Pseudonocardiales</taxon>
        <taxon>Pseudonocardiaceae</taxon>
        <taxon>Amycolatopsis</taxon>
    </lineage>
</organism>
<dbReference type="OrthoDB" id="3630331at2"/>
<proteinExistence type="predicted"/>
<comment type="caution">
    <text evidence="1">The sequence shown here is derived from an EMBL/GenBank/DDBJ whole genome shotgun (WGS) entry which is preliminary data.</text>
</comment>
<accession>A0A1R0KFI9</accession>
<dbReference type="InterPro" id="IPR036513">
    <property type="entry name" value="STAS_dom_sf"/>
</dbReference>
<reference evidence="1 2" key="1">
    <citation type="submission" date="2016-01" db="EMBL/GenBank/DDBJ databases">
        <title>Amycolatopsis coloradensis genome sequencing and assembly.</title>
        <authorList>
            <person name="Mayilraj S."/>
        </authorList>
    </citation>
    <scope>NUCLEOTIDE SEQUENCE [LARGE SCALE GENOMIC DNA]</scope>
    <source>
        <strain evidence="1 2">DSM 44225</strain>
    </source>
</reference>
<evidence type="ECO:0000313" key="2">
    <source>
        <dbReference type="Proteomes" id="UP000187486"/>
    </source>
</evidence>